<keyword evidence="2" id="KW-0812">Transmembrane</keyword>
<feature type="region of interest" description="Disordered" evidence="1">
    <location>
        <begin position="105"/>
        <end position="134"/>
    </location>
</feature>
<keyword evidence="2" id="KW-1133">Transmembrane helix</keyword>
<name>A0A7M2X1U1_9BACT</name>
<organism evidence="3 4">
    <name type="scientific">Humisphaera borealis</name>
    <dbReference type="NCBI Taxonomy" id="2807512"/>
    <lineage>
        <taxon>Bacteria</taxon>
        <taxon>Pseudomonadati</taxon>
        <taxon>Planctomycetota</taxon>
        <taxon>Phycisphaerae</taxon>
        <taxon>Tepidisphaerales</taxon>
        <taxon>Tepidisphaeraceae</taxon>
        <taxon>Humisphaera</taxon>
    </lineage>
</organism>
<dbReference type="Proteomes" id="UP000593765">
    <property type="component" value="Chromosome"/>
</dbReference>
<evidence type="ECO:0000313" key="3">
    <source>
        <dbReference type="EMBL" id="QOV91634.1"/>
    </source>
</evidence>
<reference evidence="3 4" key="1">
    <citation type="submission" date="2020-10" db="EMBL/GenBank/DDBJ databases">
        <title>Wide distribution of Phycisphaera-like planctomycetes from WD2101 soil group in peatlands and genome analysis of the first cultivated representative.</title>
        <authorList>
            <person name="Dedysh S.N."/>
            <person name="Beletsky A.V."/>
            <person name="Ivanova A."/>
            <person name="Kulichevskaya I.S."/>
            <person name="Suzina N.E."/>
            <person name="Philippov D.A."/>
            <person name="Rakitin A.L."/>
            <person name="Mardanov A.V."/>
            <person name="Ravin N.V."/>
        </authorList>
    </citation>
    <scope>NUCLEOTIDE SEQUENCE [LARGE SCALE GENOMIC DNA]</scope>
    <source>
        <strain evidence="3 4">M1803</strain>
    </source>
</reference>
<evidence type="ECO:0000313" key="4">
    <source>
        <dbReference type="Proteomes" id="UP000593765"/>
    </source>
</evidence>
<protein>
    <submittedName>
        <fullName evidence="3">Uncharacterized protein</fullName>
    </submittedName>
</protein>
<keyword evidence="2" id="KW-0472">Membrane</keyword>
<evidence type="ECO:0000256" key="1">
    <source>
        <dbReference type="SAM" id="MobiDB-lite"/>
    </source>
</evidence>
<gene>
    <name evidence="3" type="ORF">IPV69_09830</name>
</gene>
<feature type="transmembrane region" description="Helical" evidence="2">
    <location>
        <begin position="428"/>
        <end position="448"/>
    </location>
</feature>
<accession>A0A7M2X1U1</accession>
<dbReference type="EMBL" id="CP063458">
    <property type="protein sequence ID" value="QOV91634.1"/>
    <property type="molecule type" value="Genomic_DNA"/>
</dbReference>
<dbReference type="RefSeq" id="WP_206294935.1">
    <property type="nucleotide sequence ID" value="NZ_CP063458.1"/>
</dbReference>
<feature type="compositionally biased region" description="Basic and acidic residues" evidence="1">
    <location>
        <begin position="106"/>
        <end position="124"/>
    </location>
</feature>
<feature type="region of interest" description="Disordered" evidence="1">
    <location>
        <begin position="246"/>
        <end position="268"/>
    </location>
</feature>
<evidence type="ECO:0000256" key="2">
    <source>
        <dbReference type="SAM" id="Phobius"/>
    </source>
</evidence>
<keyword evidence="4" id="KW-1185">Reference proteome</keyword>
<dbReference type="KEGG" id="hbs:IPV69_09830"/>
<dbReference type="AlphaFoldDB" id="A0A7M2X1U1"/>
<sequence>MRAEVLEVRSLLSVSIDLSLQGAIWAGSAIKASTSPATVATVVPFRIDAVRVAGPVVTVGRIDDVPLQPSRIDGVFPVGSPVGTVGGPDVLTFAQIDPASVFQTRPFERDPSGLPEDKHDKADGEGSAAKPFEKPPTDIDWSCFEIFKDVAFTYSGGTIEADLPIDGAIVPVNIVIGQFPQGSFRPDGAAGGVGSFFARIAAFGLVATPPGSSQGVLEIPSEPTMPGGGATVPPAGSVGSGVLVVPPATPQQGGTAGRPSPRPEGAGGPVVVNRPGDAPALSDAARLSLHAAATATGTVAYADRHAFSQFESHGLQFVSVPKSAAATGVGGPILTDPQRPTTLLLDQSEAQAGHGAGEMARYLVMVAGTQLSSLSEAALRLFGSGEGSPPAGPTIIDLDAIRSGAGSAVALGLSPWHMSASPAQDVATAWKVTAGISLVVAIGGYWYCKEFTARRRQEQLLESRFIAGVPGSKGRSSTSPERGAAESNRPSPFATRNLIGQISRIWRDEVTY</sequence>
<feature type="region of interest" description="Disordered" evidence="1">
    <location>
        <begin position="470"/>
        <end position="493"/>
    </location>
</feature>
<proteinExistence type="predicted"/>